<evidence type="ECO:0000313" key="2">
    <source>
        <dbReference type="EMBL" id="MRG97480.1"/>
    </source>
</evidence>
<comment type="caution">
    <text evidence="2">The sequence shown here is derived from an EMBL/GenBank/DDBJ whole genome shotgun (WGS) entry which is preliminary data.</text>
</comment>
<protein>
    <recommendedName>
        <fullName evidence="1">AAA+ ATPase domain-containing protein</fullName>
    </recommendedName>
</protein>
<feature type="domain" description="AAA+ ATPase" evidence="1">
    <location>
        <begin position="28"/>
        <end position="331"/>
    </location>
</feature>
<reference evidence="2 3" key="1">
    <citation type="submission" date="2019-10" db="EMBL/GenBank/DDBJ databases">
        <title>A soil myxobacterium in the family Polyangiaceae.</title>
        <authorList>
            <person name="Li Y."/>
            <person name="Wang J."/>
        </authorList>
    </citation>
    <scope>NUCLEOTIDE SEQUENCE [LARGE SCALE GENOMIC DNA]</scope>
    <source>
        <strain evidence="2 3">DSM 14734</strain>
    </source>
</reference>
<sequence length="337" mass="36675">MKLLDFTAEGLRFPDGTHSFRAAQSGAPHDVVLVTGPPTSGKTSFLLAIAALKEAFGPYGSPPDLRRLLRPGKNRGVLGATWLLSEDEAARAHLSAREQRTLVEFGPGAEKRTGDPSLRNVFTPFSRAPTLGKLELFPQNRGLRVDQWRFPHEPLSAAVEEGRRLRGDPDKYTSLRRALFDLVNEQAARVAEALGSRGIAVRADVPDLLAPFKHAIATMLPELRLTAVRLREGSVSLELLRRDGRTVTLEEVSASEEQALLFALAHGAMQFHHSVLLVDEPELHQHSAHHAELLLRLAKLGSGNQILAATGSEPLVARFPAEQVIDLGKAARGAVVK</sequence>
<dbReference type="InterPro" id="IPR003593">
    <property type="entry name" value="AAA+_ATPase"/>
</dbReference>
<dbReference type="SMART" id="SM00382">
    <property type="entry name" value="AAA"/>
    <property type="match status" value="1"/>
</dbReference>
<dbReference type="Proteomes" id="UP000440224">
    <property type="component" value="Unassembled WGS sequence"/>
</dbReference>
<dbReference type="InterPro" id="IPR027417">
    <property type="entry name" value="P-loop_NTPase"/>
</dbReference>
<dbReference type="RefSeq" id="WP_153824265.1">
    <property type="nucleotide sequence ID" value="NZ_WJIE01000018.1"/>
</dbReference>
<dbReference type="SUPFAM" id="SSF52540">
    <property type="entry name" value="P-loop containing nucleoside triphosphate hydrolases"/>
    <property type="match status" value="1"/>
</dbReference>
<proteinExistence type="predicted"/>
<dbReference type="EMBL" id="WJIE01000018">
    <property type="protein sequence ID" value="MRG97480.1"/>
    <property type="molecule type" value="Genomic_DNA"/>
</dbReference>
<name>A0A6N7Q3P9_9BACT</name>
<dbReference type="AlphaFoldDB" id="A0A6N7Q3P9"/>
<accession>A0A6N7Q3P9</accession>
<dbReference type="OrthoDB" id="3237462at2"/>
<evidence type="ECO:0000259" key="1">
    <source>
        <dbReference type="SMART" id="SM00382"/>
    </source>
</evidence>
<organism evidence="2 3">
    <name type="scientific">Polyangium spumosum</name>
    <dbReference type="NCBI Taxonomy" id="889282"/>
    <lineage>
        <taxon>Bacteria</taxon>
        <taxon>Pseudomonadati</taxon>
        <taxon>Myxococcota</taxon>
        <taxon>Polyangia</taxon>
        <taxon>Polyangiales</taxon>
        <taxon>Polyangiaceae</taxon>
        <taxon>Polyangium</taxon>
    </lineage>
</organism>
<keyword evidence="3" id="KW-1185">Reference proteome</keyword>
<evidence type="ECO:0000313" key="3">
    <source>
        <dbReference type="Proteomes" id="UP000440224"/>
    </source>
</evidence>
<gene>
    <name evidence="2" type="ORF">GF068_36965</name>
</gene>
<dbReference type="Gene3D" id="3.40.50.300">
    <property type="entry name" value="P-loop containing nucleotide triphosphate hydrolases"/>
    <property type="match status" value="1"/>
</dbReference>